<dbReference type="FunFam" id="3.30.70.270:FF:000001">
    <property type="entry name" value="Diguanylate cyclase domain protein"/>
    <property type="match status" value="1"/>
</dbReference>
<dbReference type="SMART" id="SM00065">
    <property type="entry name" value="GAF"/>
    <property type="match status" value="1"/>
</dbReference>
<dbReference type="InterPro" id="IPR043128">
    <property type="entry name" value="Rev_trsase/Diguanyl_cyclase"/>
</dbReference>
<dbReference type="GO" id="GO:0005886">
    <property type="term" value="C:plasma membrane"/>
    <property type="evidence" value="ECO:0007669"/>
    <property type="project" value="TreeGrafter"/>
</dbReference>
<feature type="domain" description="GGDEF" evidence="5">
    <location>
        <begin position="344"/>
        <end position="492"/>
    </location>
</feature>
<dbReference type="Gene3D" id="3.30.450.20">
    <property type="entry name" value="PAS domain"/>
    <property type="match status" value="1"/>
</dbReference>
<dbReference type="RefSeq" id="WP_179930514.1">
    <property type="nucleotide sequence ID" value="NZ_JACCDF010000008.1"/>
</dbReference>
<dbReference type="PROSITE" id="PS50113">
    <property type="entry name" value="PAC"/>
    <property type="match status" value="1"/>
</dbReference>
<dbReference type="AlphaFoldDB" id="A0A7Z0LLQ7"/>
<organism evidence="6 7">
    <name type="scientific">Vreelandella salicampi</name>
    <dbReference type="NCBI Taxonomy" id="1449798"/>
    <lineage>
        <taxon>Bacteria</taxon>
        <taxon>Pseudomonadati</taxon>
        <taxon>Pseudomonadota</taxon>
        <taxon>Gammaproteobacteria</taxon>
        <taxon>Oceanospirillales</taxon>
        <taxon>Halomonadaceae</taxon>
        <taxon>Vreelandella</taxon>
    </lineage>
</organism>
<dbReference type="SUPFAM" id="SSF55785">
    <property type="entry name" value="PYP-like sensor domain (PAS domain)"/>
    <property type="match status" value="1"/>
</dbReference>
<protein>
    <recommendedName>
        <fullName evidence="2">diguanylate cyclase</fullName>
        <ecNumber evidence="2">2.7.7.65</ecNumber>
    </recommendedName>
</protein>
<dbReference type="InterPro" id="IPR000160">
    <property type="entry name" value="GGDEF_dom"/>
</dbReference>
<dbReference type="InterPro" id="IPR035965">
    <property type="entry name" value="PAS-like_dom_sf"/>
</dbReference>
<reference evidence="6 7" key="1">
    <citation type="journal article" date="2015" name="Int. J. Syst. Evol. Microbiol.">
        <title>Halomonas salicampi sp. nov., a halotolerant and alkalitolerant bacterium isolated from a saltern soil.</title>
        <authorList>
            <person name="Lee J.C."/>
            <person name="Kim Y.S."/>
            <person name="Yun B.S."/>
            <person name="Whang K.S."/>
        </authorList>
    </citation>
    <scope>NUCLEOTIDE SEQUENCE [LARGE SCALE GENOMIC DNA]</scope>
    <source>
        <strain evidence="6 7">BH103</strain>
    </source>
</reference>
<dbReference type="Pfam" id="PF01590">
    <property type="entry name" value="GAF"/>
    <property type="match status" value="1"/>
</dbReference>
<keyword evidence="7" id="KW-1185">Reference proteome</keyword>
<proteinExistence type="predicted"/>
<gene>
    <name evidence="6" type="ORF">HZS81_10530</name>
</gene>
<dbReference type="SUPFAM" id="SSF55781">
    <property type="entry name" value="GAF domain-like"/>
    <property type="match status" value="1"/>
</dbReference>
<dbReference type="CDD" id="cd01949">
    <property type="entry name" value="GGDEF"/>
    <property type="match status" value="1"/>
</dbReference>
<evidence type="ECO:0000256" key="1">
    <source>
        <dbReference type="ARBA" id="ARBA00001946"/>
    </source>
</evidence>
<feature type="domain" description="PAC" evidence="4">
    <location>
        <begin position="262"/>
        <end position="314"/>
    </location>
</feature>
<dbReference type="GO" id="GO:0043709">
    <property type="term" value="P:cell adhesion involved in single-species biofilm formation"/>
    <property type="evidence" value="ECO:0007669"/>
    <property type="project" value="TreeGrafter"/>
</dbReference>
<sequence>MPAPLTPDAPRLLDALATGSAALLQRRFWSNGVNQLLEALGEASGVSRVWIFQLLERSASGVLQDYVFEWVATPGYRQLTQKRFRFFTTAIDDPEYADMVTRRARGDAHTCIVSQLPNGSLREHLESQSIRSMVTVPIMLNGQWWGTLGFDDCEHEVAWEGPGLQALTIAAELIASAIYRHQLNSRKRQVDLLQRVAACGAWEINPASGATWCSSGLLATLGYPPDYARLPLRRLLAHIVPEDRRALWMLLRHCCGVCNSSCRLDVRLIDQQGEIRWHELVLEANYVSGGRLADIAGLAIDISQRKQGEVQAQTEAEFDELTGAHNRRGMVRYIRELLDSQKCQRPYLLLLDIDHFKSINDRYGHPAGDVLLKTLAKRLAGELRPDDCLVRLGGEEFAVVAAELGEAQVLQLAERLRNCIAEDPFVLNALPGIGGTLNARKVSVPMTVSLGVATMMPGGSVGHCQSMAIAQADQALYIAKESGRNRVVAYWQR</sequence>
<dbReference type="EMBL" id="JACCDF010000008">
    <property type="protein sequence ID" value="NYS61189.1"/>
    <property type="molecule type" value="Genomic_DNA"/>
</dbReference>
<comment type="cofactor">
    <cofactor evidence="1">
        <name>Mg(2+)</name>
        <dbReference type="ChEBI" id="CHEBI:18420"/>
    </cofactor>
</comment>
<evidence type="ECO:0000313" key="6">
    <source>
        <dbReference type="EMBL" id="NYS61189.1"/>
    </source>
</evidence>
<dbReference type="NCBIfam" id="TIGR00254">
    <property type="entry name" value="GGDEF"/>
    <property type="match status" value="1"/>
</dbReference>
<dbReference type="InterPro" id="IPR000700">
    <property type="entry name" value="PAS-assoc_C"/>
</dbReference>
<dbReference type="PANTHER" id="PTHR45138">
    <property type="entry name" value="REGULATORY COMPONENTS OF SENSORY TRANSDUCTION SYSTEM"/>
    <property type="match status" value="1"/>
</dbReference>
<evidence type="ECO:0000313" key="7">
    <source>
        <dbReference type="Proteomes" id="UP000586119"/>
    </source>
</evidence>
<comment type="caution">
    <text evidence="6">The sequence shown here is derived from an EMBL/GenBank/DDBJ whole genome shotgun (WGS) entry which is preliminary data.</text>
</comment>
<dbReference type="Pfam" id="PF00990">
    <property type="entry name" value="GGDEF"/>
    <property type="match status" value="1"/>
</dbReference>
<dbReference type="GO" id="GO:1902201">
    <property type="term" value="P:negative regulation of bacterial-type flagellum-dependent cell motility"/>
    <property type="evidence" value="ECO:0007669"/>
    <property type="project" value="TreeGrafter"/>
</dbReference>
<comment type="catalytic activity">
    <reaction evidence="3">
        <text>2 GTP = 3',3'-c-di-GMP + 2 diphosphate</text>
        <dbReference type="Rhea" id="RHEA:24898"/>
        <dbReference type="ChEBI" id="CHEBI:33019"/>
        <dbReference type="ChEBI" id="CHEBI:37565"/>
        <dbReference type="ChEBI" id="CHEBI:58805"/>
        <dbReference type="EC" id="2.7.7.65"/>
    </reaction>
</comment>
<dbReference type="InterPro" id="IPR003018">
    <property type="entry name" value="GAF"/>
</dbReference>
<dbReference type="PANTHER" id="PTHR45138:SF9">
    <property type="entry name" value="DIGUANYLATE CYCLASE DGCM-RELATED"/>
    <property type="match status" value="1"/>
</dbReference>
<dbReference type="Proteomes" id="UP000586119">
    <property type="component" value="Unassembled WGS sequence"/>
</dbReference>
<dbReference type="InterPro" id="IPR050469">
    <property type="entry name" value="Diguanylate_Cyclase"/>
</dbReference>
<evidence type="ECO:0000259" key="5">
    <source>
        <dbReference type="PROSITE" id="PS50887"/>
    </source>
</evidence>
<dbReference type="GO" id="GO:0052621">
    <property type="term" value="F:diguanylate cyclase activity"/>
    <property type="evidence" value="ECO:0007669"/>
    <property type="project" value="UniProtKB-EC"/>
</dbReference>
<evidence type="ECO:0000256" key="3">
    <source>
        <dbReference type="ARBA" id="ARBA00034247"/>
    </source>
</evidence>
<evidence type="ECO:0000259" key="4">
    <source>
        <dbReference type="PROSITE" id="PS50113"/>
    </source>
</evidence>
<name>A0A7Z0LLQ7_9GAMM</name>
<accession>A0A7Z0LLQ7</accession>
<dbReference type="PROSITE" id="PS50887">
    <property type="entry name" value="GGDEF"/>
    <property type="match status" value="1"/>
</dbReference>
<evidence type="ECO:0000256" key="2">
    <source>
        <dbReference type="ARBA" id="ARBA00012528"/>
    </source>
</evidence>
<dbReference type="SUPFAM" id="SSF55073">
    <property type="entry name" value="Nucleotide cyclase"/>
    <property type="match status" value="1"/>
</dbReference>
<dbReference type="Gene3D" id="3.30.450.40">
    <property type="match status" value="1"/>
</dbReference>
<dbReference type="Gene3D" id="3.30.70.270">
    <property type="match status" value="1"/>
</dbReference>
<dbReference type="InterPro" id="IPR029787">
    <property type="entry name" value="Nucleotide_cyclase"/>
</dbReference>
<dbReference type="SMART" id="SM00267">
    <property type="entry name" value="GGDEF"/>
    <property type="match status" value="1"/>
</dbReference>
<dbReference type="EC" id="2.7.7.65" evidence="2"/>
<dbReference type="InterPro" id="IPR029016">
    <property type="entry name" value="GAF-like_dom_sf"/>
</dbReference>